<evidence type="ECO:0000259" key="2">
    <source>
        <dbReference type="Pfam" id="PF07593"/>
    </source>
</evidence>
<protein>
    <submittedName>
        <fullName evidence="3">CRTAC1 family protein</fullName>
    </submittedName>
</protein>
<dbReference type="Pfam" id="PF13517">
    <property type="entry name" value="FG-GAP_3"/>
    <property type="match status" value="1"/>
</dbReference>
<keyword evidence="4" id="KW-1185">Reference proteome</keyword>
<organism evidence="3 4">
    <name type="scientific">Thermogemmata fonticola</name>
    <dbReference type="NCBI Taxonomy" id="2755323"/>
    <lineage>
        <taxon>Bacteria</taxon>
        <taxon>Pseudomonadati</taxon>
        <taxon>Planctomycetota</taxon>
        <taxon>Planctomycetia</taxon>
        <taxon>Gemmatales</taxon>
        <taxon>Gemmataceae</taxon>
        <taxon>Thermogemmata</taxon>
    </lineage>
</organism>
<comment type="caution">
    <text evidence="3">The sequence shown here is derived from an EMBL/GenBank/DDBJ whole genome shotgun (WGS) entry which is preliminary data.</text>
</comment>
<evidence type="ECO:0000313" key="3">
    <source>
        <dbReference type="EMBL" id="MBA2226932.1"/>
    </source>
</evidence>
<dbReference type="RefSeq" id="WP_194538486.1">
    <property type="nucleotide sequence ID" value="NZ_JACEFB010000009.1"/>
</dbReference>
<dbReference type="InterPro" id="IPR028994">
    <property type="entry name" value="Integrin_alpha_N"/>
</dbReference>
<proteinExistence type="predicted"/>
<dbReference type="AlphaFoldDB" id="A0A7V8VFM7"/>
<keyword evidence="1" id="KW-0732">Signal</keyword>
<evidence type="ECO:0000313" key="4">
    <source>
        <dbReference type="Proteomes" id="UP000542342"/>
    </source>
</evidence>
<dbReference type="SUPFAM" id="SSF69318">
    <property type="entry name" value="Integrin alpha N-terminal domain"/>
    <property type="match status" value="1"/>
</dbReference>
<accession>A0A7V8VFM7</accession>
<dbReference type="PANTHER" id="PTHR16026:SF0">
    <property type="entry name" value="CARTILAGE ACIDIC PROTEIN 1"/>
    <property type="match status" value="1"/>
</dbReference>
<dbReference type="InterPro" id="IPR027039">
    <property type="entry name" value="Crtac1"/>
</dbReference>
<feature type="domain" description="ASPIC/UnbV" evidence="2">
    <location>
        <begin position="399"/>
        <end position="466"/>
    </location>
</feature>
<evidence type="ECO:0000256" key="1">
    <source>
        <dbReference type="ARBA" id="ARBA00022729"/>
    </source>
</evidence>
<sequence>MTEPEPRSGGFFTDVSDWIAFNPPASHYGVAVSDVDGDGRCEFLVASFDGANRLLRWSGTQLRDVAPPAFEDVDQASLAIAAGDVDGDGREEIYVHNSERFSGSKRAPDRLWDIQPDGQWEDWFARPEHAGLQNEWAGRSVAVIDRRGVGRYGFVVASYGKPLRLYEWSVQERLADLAPALGLALISGGRGLLTLPVVSDWPDIICINEHGPNWVYRNQGDGTFWECASALGLDDPTEHGRGVAVCDVGGSFGLCWGNWEGPHRLMIPQRQGAWRNCASAGFAFPARVRNVIVADFDNDGYEEIFLHNHGEANRLYRLYPPAAEGEDPQVVLLEAGAAADPYGCGTGAAVADIDGDGRLELLLARGEQARQPLGLFKAAAGQQNGYVRIRPLTRFQAPARGAVVRALINGRLQIRGICGGSGYLGQMEPVAHFGLGPQGRVERVEVVWPDGVAVILLNPPANRTLTVPYPQG</sequence>
<dbReference type="InterPro" id="IPR013517">
    <property type="entry name" value="FG-GAP"/>
</dbReference>
<dbReference type="Gene3D" id="2.130.10.130">
    <property type="entry name" value="Integrin alpha, N-terminal"/>
    <property type="match status" value="1"/>
</dbReference>
<gene>
    <name evidence="3" type="ORF">H0921_12235</name>
</gene>
<name>A0A7V8VFM7_9BACT</name>
<dbReference type="EMBL" id="JACEFB010000009">
    <property type="protein sequence ID" value="MBA2226932.1"/>
    <property type="molecule type" value="Genomic_DNA"/>
</dbReference>
<dbReference type="PANTHER" id="PTHR16026">
    <property type="entry name" value="CARTILAGE ACIDIC PROTEIN 1"/>
    <property type="match status" value="1"/>
</dbReference>
<dbReference type="Pfam" id="PF07593">
    <property type="entry name" value="UnbV_ASPIC"/>
    <property type="match status" value="1"/>
</dbReference>
<reference evidence="3 4" key="1">
    <citation type="submission" date="2020-07" db="EMBL/GenBank/DDBJ databases">
        <title>Thermogemmata thermophila gen. nov., sp. nov., a novel moderate thermophilic planctomycete from a Kamchatka hot spring.</title>
        <authorList>
            <person name="Elcheninov A.G."/>
            <person name="Podosokorskaya O.A."/>
            <person name="Kovaleva O.L."/>
            <person name="Novikov A."/>
            <person name="Bonch-Osmolovskaya E.A."/>
            <person name="Toshchakov S.V."/>
            <person name="Kublanov I.V."/>
        </authorList>
    </citation>
    <scope>NUCLEOTIDE SEQUENCE [LARGE SCALE GENOMIC DNA]</scope>
    <source>
        <strain evidence="3 4">2918</strain>
    </source>
</reference>
<dbReference type="Proteomes" id="UP000542342">
    <property type="component" value="Unassembled WGS sequence"/>
</dbReference>
<dbReference type="InterPro" id="IPR011519">
    <property type="entry name" value="UnbV_ASPIC"/>
</dbReference>